<dbReference type="InterPro" id="IPR023750">
    <property type="entry name" value="RbsD-like_sf"/>
</dbReference>
<reference evidence="8 9" key="1">
    <citation type="journal article" date="2020" name="Cell Host Microbe">
        <title>Functional and Genomic Variation between Human-Derived Isolates of Lachnospiraceae Reveals Inter- and Intra-Species Diversity.</title>
        <authorList>
            <person name="Sorbara M.T."/>
            <person name="Littmann E.R."/>
            <person name="Fontana E."/>
            <person name="Moody T.U."/>
            <person name="Kohout C.E."/>
            <person name="Gjonbalaj M."/>
            <person name="Eaton V."/>
            <person name="Seok R."/>
            <person name="Leiner I.M."/>
            <person name="Pamer E.G."/>
        </authorList>
    </citation>
    <scope>NUCLEOTIDE SEQUENCE [LARGE SCALE GENOMIC DNA]</scope>
    <source>
        <strain evidence="8 9">MSK.1.17</strain>
    </source>
</reference>
<organism evidence="7 10">
    <name type="scientific">Enterocloster aldenensis</name>
    <dbReference type="NCBI Taxonomy" id="358742"/>
    <lineage>
        <taxon>Bacteria</taxon>
        <taxon>Bacillati</taxon>
        <taxon>Bacillota</taxon>
        <taxon>Clostridia</taxon>
        <taxon>Lachnospirales</taxon>
        <taxon>Lachnospiraceae</taxon>
        <taxon>Enterocloster</taxon>
    </lineage>
</organism>
<keyword evidence="4 6" id="KW-0413">Isomerase</keyword>
<evidence type="ECO:0000256" key="4">
    <source>
        <dbReference type="ARBA" id="ARBA00023235"/>
    </source>
</evidence>
<evidence type="ECO:0000313" key="10">
    <source>
        <dbReference type="Proteomes" id="UP001299608"/>
    </source>
</evidence>
<evidence type="ECO:0000313" key="7">
    <source>
        <dbReference type="EMBL" id="MCG4746087.1"/>
    </source>
</evidence>
<reference evidence="8" key="2">
    <citation type="submission" date="2020-02" db="EMBL/GenBank/DDBJ databases">
        <authorList>
            <person name="Littmann E."/>
            <person name="Sorbara M."/>
        </authorList>
    </citation>
    <scope>NUCLEOTIDE SEQUENCE</scope>
    <source>
        <strain evidence="8">MSK.1.17</strain>
    </source>
</reference>
<comment type="subunit">
    <text evidence="6">Homodecamer.</text>
</comment>
<protein>
    <recommendedName>
        <fullName evidence="2 6">D-ribose pyranase</fullName>
        <ecNumber evidence="2 6">5.4.99.62</ecNumber>
    </recommendedName>
</protein>
<dbReference type="GO" id="GO:0005829">
    <property type="term" value="C:cytosol"/>
    <property type="evidence" value="ECO:0007669"/>
    <property type="project" value="TreeGrafter"/>
</dbReference>
<evidence type="ECO:0000256" key="1">
    <source>
        <dbReference type="ARBA" id="ARBA00000223"/>
    </source>
</evidence>
<dbReference type="GO" id="GO:0016872">
    <property type="term" value="F:intramolecular lyase activity"/>
    <property type="evidence" value="ECO:0007669"/>
    <property type="project" value="UniProtKB-UniRule"/>
</dbReference>
<evidence type="ECO:0000256" key="3">
    <source>
        <dbReference type="ARBA" id="ARBA00022490"/>
    </source>
</evidence>
<reference evidence="7" key="3">
    <citation type="submission" date="2022-01" db="EMBL/GenBank/DDBJ databases">
        <title>Collection of gut derived symbiotic bacterial strains cultured from healthy donors.</title>
        <authorList>
            <person name="Lin H."/>
            <person name="Kohout C."/>
            <person name="Waligurski E."/>
            <person name="Pamer E.G."/>
        </authorList>
    </citation>
    <scope>NUCLEOTIDE SEQUENCE</scope>
    <source>
        <strain evidence="7">DFI.6.55</strain>
    </source>
</reference>
<name>A0AAW5BVT4_9FIRM</name>
<comment type="caution">
    <text evidence="7">The sequence shown here is derived from an EMBL/GenBank/DDBJ whole genome shotgun (WGS) entry which is preliminary data.</text>
</comment>
<keyword evidence="3 6" id="KW-0963">Cytoplasm</keyword>
<dbReference type="Gene3D" id="3.40.1650.10">
    <property type="entry name" value="RbsD-like domain"/>
    <property type="match status" value="1"/>
</dbReference>
<dbReference type="AlphaFoldDB" id="A0AAW5BVT4"/>
<dbReference type="NCBIfam" id="NF008761">
    <property type="entry name" value="PRK11797.1"/>
    <property type="match status" value="1"/>
</dbReference>
<comment type="pathway">
    <text evidence="6">Carbohydrate metabolism; D-ribose degradation; D-ribose 5-phosphate from beta-D-ribopyranose: step 1/2.</text>
</comment>
<dbReference type="Proteomes" id="UP000669239">
    <property type="component" value="Unassembled WGS sequence"/>
</dbReference>
<dbReference type="PANTHER" id="PTHR37831">
    <property type="entry name" value="D-RIBOSE PYRANASE"/>
    <property type="match status" value="1"/>
</dbReference>
<accession>A0AAW5BVT4</accession>
<dbReference type="SUPFAM" id="SSF102546">
    <property type="entry name" value="RbsD-like"/>
    <property type="match status" value="1"/>
</dbReference>
<keyword evidence="5 6" id="KW-0119">Carbohydrate metabolism</keyword>
<dbReference type="RefSeq" id="WP_165641367.1">
    <property type="nucleotide sequence ID" value="NZ_JAAITT010000005.1"/>
</dbReference>
<dbReference type="Pfam" id="PF05025">
    <property type="entry name" value="RbsD_FucU"/>
    <property type="match status" value="1"/>
</dbReference>
<dbReference type="EMBL" id="JAKNGE010000012">
    <property type="protein sequence ID" value="MCG4746087.1"/>
    <property type="molecule type" value="Genomic_DNA"/>
</dbReference>
<comment type="function">
    <text evidence="6">Catalyzes the interconversion of beta-pyran and beta-furan forms of D-ribose.</text>
</comment>
<evidence type="ECO:0000256" key="5">
    <source>
        <dbReference type="ARBA" id="ARBA00023277"/>
    </source>
</evidence>
<dbReference type="GO" id="GO:0062193">
    <property type="term" value="F:D-ribose pyranase activity"/>
    <property type="evidence" value="ECO:0007669"/>
    <property type="project" value="UniProtKB-EC"/>
</dbReference>
<evidence type="ECO:0000313" key="8">
    <source>
        <dbReference type="EMBL" id="NSJ48108.1"/>
    </source>
</evidence>
<dbReference type="InterPro" id="IPR023064">
    <property type="entry name" value="D-ribose_pyranase"/>
</dbReference>
<comment type="subcellular location">
    <subcellularLocation>
        <location evidence="6">Cytoplasm</location>
    </subcellularLocation>
</comment>
<dbReference type="EMBL" id="JAAITT010000005">
    <property type="protein sequence ID" value="NSJ48108.1"/>
    <property type="molecule type" value="Genomic_DNA"/>
</dbReference>
<feature type="active site" description="Proton donor" evidence="6">
    <location>
        <position position="20"/>
    </location>
</feature>
<proteinExistence type="inferred from homology"/>
<comment type="similarity">
    <text evidence="6">Belongs to the RbsD / FucU family. RbsD subfamily.</text>
</comment>
<evidence type="ECO:0000256" key="6">
    <source>
        <dbReference type="HAMAP-Rule" id="MF_01661"/>
    </source>
</evidence>
<sequence>MKKDGLLNPQILSAIAAMGHTEYLVIADAGLPVPSGIPVIDISLIRGIPDFGAVLHSVIDEMVVESFIVADEMADKSQDTYGTVIEALPQVPFRCIAHEEFKEMAAKAKAVIRTGETTPYANIILVAGVNF</sequence>
<dbReference type="EC" id="5.4.99.62" evidence="2 6"/>
<evidence type="ECO:0000256" key="2">
    <source>
        <dbReference type="ARBA" id="ARBA00012862"/>
    </source>
</evidence>
<keyword evidence="9" id="KW-1185">Reference proteome</keyword>
<dbReference type="GO" id="GO:0048029">
    <property type="term" value="F:monosaccharide binding"/>
    <property type="evidence" value="ECO:0007669"/>
    <property type="project" value="InterPro"/>
</dbReference>
<comment type="catalytic activity">
    <reaction evidence="1 6">
        <text>beta-D-ribopyranose = beta-D-ribofuranose</text>
        <dbReference type="Rhea" id="RHEA:25432"/>
        <dbReference type="ChEBI" id="CHEBI:27476"/>
        <dbReference type="ChEBI" id="CHEBI:47002"/>
        <dbReference type="EC" id="5.4.99.62"/>
    </reaction>
</comment>
<dbReference type="Proteomes" id="UP001299608">
    <property type="component" value="Unassembled WGS sequence"/>
</dbReference>
<gene>
    <name evidence="6 7" type="primary">rbsD</name>
    <name evidence="8" type="ORF">G5B36_05280</name>
    <name evidence="7" type="ORF">L0N08_11735</name>
</gene>
<evidence type="ECO:0000313" key="9">
    <source>
        <dbReference type="Proteomes" id="UP000669239"/>
    </source>
</evidence>
<feature type="binding site" evidence="6">
    <location>
        <begin position="120"/>
        <end position="122"/>
    </location>
    <ligand>
        <name>substrate</name>
    </ligand>
</feature>
<feature type="binding site" evidence="6">
    <location>
        <position position="28"/>
    </location>
    <ligand>
        <name>substrate</name>
    </ligand>
</feature>
<feature type="binding site" evidence="6">
    <location>
        <position position="98"/>
    </location>
    <ligand>
        <name>substrate</name>
    </ligand>
</feature>
<dbReference type="InterPro" id="IPR007721">
    <property type="entry name" value="RbsD_FucU"/>
</dbReference>
<dbReference type="HAMAP" id="MF_01661">
    <property type="entry name" value="D_rib_pyranase"/>
    <property type="match status" value="1"/>
</dbReference>
<dbReference type="GO" id="GO:0019303">
    <property type="term" value="P:D-ribose catabolic process"/>
    <property type="evidence" value="ECO:0007669"/>
    <property type="project" value="UniProtKB-UniRule"/>
</dbReference>
<dbReference type="PANTHER" id="PTHR37831:SF1">
    <property type="entry name" value="D-RIBOSE PYRANASE"/>
    <property type="match status" value="1"/>
</dbReference>